<evidence type="ECO:0000313" key="3">
    <source>
        <dbReference type="EMBL" id="PHU37387.1"/>
    </source>
</evidence>
<dbReference type="AlphaFoldDB" id="A0A2G3E272"/>
<evidence type="ECO:0000259" key="2">
    <source>
        <dbReference type="Pfam" id="PF01613"/>
    </source>
</evidence>
<dbReference type="Proteomes" id="UP000224563">
    <property type="component" value="Unassembled WGS sequence"/>
</dbReference>
<accession>A0A2G3E272</accession>
<name>A0A2G3E272_9FIRM</name>
<dbReference type="Gene3D" id="2.30.110.10">
    <property type="entry name" value="Electron Transport, Fmn-binding Protein, Chain A"/>
    <property type="match status" value="1"/>
</dbReference>
<comment type="caution">
    <text evidence="3">The sequence shown here is derived from an EMBL/GenBank/DDBJ whole genome shotgun (WGS) entry which is preliminary data.</text>
</comment>
<dbReference type="SUPFAM" id="SSF50475">
    <property type="entry name" value="FMN-binding split barrel"/>
    <property type="match status" value="1"/>
</dbReference>
<reference evidence="3 4" key="2">
    <citation type="submission" date="2017-10" db="EMBL/GenBank/DDBJ databases">
        <authorList>
            <person name="Banno H."/>
            <person name="Chua N.-H."/>
        </authorList>
    </citation>
    <scope>NUCLEOTIDE SEQUENCE [LARGE SCALE GENOMIC DNA]</scope>
    <source>
        <strain evidence="3 4">JK623</strain>
    </source>
</reference>
<feature type="domain" description="Flavin reductase like" evidence="2">
    <location>
        <begin position="26"/>
        <end position="169"/>
    </location>
</feature>
<evidence type="ECO:0000256" key="1">
    <source>
        <dbReference type="ARBA" id="ARBA00038054"/>
    </source>
</evidence>
<dbReference type="EMBL" id="PDYG01000057">
    <property type="protein sequence ID" value="PHU37387.1"/>
    <property type="molecule type" value="Genomic_DNA"/>
</dbReference>
<dbReference type="PANTHER" id="PTHR43567">
    <property type="entry name" value="FLAVOREDOXIN-RELATED-RELATED"/>
    <property type="match status" value="1"/>
</dbReference>
<organism evidence="3 4">
    <name type="scientific">Agathobacter ruminis</name>
    <dbReference type="NCBI Taxonomy" id="1712665"/>
    <lineage>
        <taxon>Bacteria</taxon>
        <taxon>Bacillati</taxon>
        <taxon>Bacillota</taxon>
        <taxon>Clostridia</taxon>
        <taxon>Lachnospirales</taxon>
        <taxon>Lachnospiraceae</taxon>
        <taxon>Agathobacter</taxon>
    </lineage>
</organism>
<dbReference type="InterPro" id="IPR012349">
    <property type="entry name" value="Split_barrel_FMN-bd"/>
</dbReference>
<dbReference type="GO" id="GO:0016646">
    <property type="term" value="F:oxidoreductase activity, acting on the CH-NH group of donors, NAD or NADP as acceptor"/>
    <property type="evidence" value="ECO:0007669"/>
    <property type="project" value="UniProtKB-ARBA"/>
</dbReference>
<sequence>MHTFQPFSLDEIEINPFVKIGKDWGLVSAGNKENYNTMTVSWGGMGIMWGKKVCFIFVRESRHTKTLLDQGELFSVSFVDDSYRDALNYCGSHSGKDEDKFEKAGLTPAFKLNTPYVDEANFVLICHKMATIPINRETFDDNTLIPRWYGDKAPDHKDNFHTMYIGEIMESMAR</sequence>
<evidence type="ECO:0000313" key="4">
    <source>
        <dbReference type="Proteomes" id="UP000224563"/>
    </source>
</evidence>
<keyword evidence="4" id="KW-1185">Reference proteome</keyword>
<reference evidence="3 4" key="1">
    <citation type="submission" date="2017-10" db="EMBL/GenBank/DDBJ databases">
        <title>Resolving the taxonomy of Roseburia spp., Eubacterium rectale and Agathobacter spp. through phylogenomic analysis.</title>
        <authorList>
            <person name="Sheridan P.O."/>
            <person name="Walker A.W."/>
            <person name="Duncan S.H."/>
            <person name="Scott K.P."/>
            <person name="Toole P.W.O."/>
            <person name="Luis P."/>
            <person name="Flint H.J."/>
        </authorList>
    </citation>
    <scope>NUCLEOTIDE SEQUENCE [LARGE SCALE GENOMIC DNA]</scope>
    <source>
        <strain evidence="3 4">JK623</strain>
    </source>
</reference>
<dbReference type="Pfam" id="PF01613">
    <property type="entry name" value="Flavin_Reduct"/>
    <property type="match status" value="1"/>
</dbReference>
<gene>
    <name evidence="3" type="ORF">CSX02_08245</name>
</gene>
<protein>
    <submittedName>
        <fullName evidence="3">Flavin reductase family protein</fullName>
    </submittedName>
</protein>
<dbReference type="PANTHER" id="PTHR43567:SF5">
    <property type="entry name" value="HYPOTHETICAL CYTOSOLIC PROTEIN"/>
    <property type="match status" value="1"/>
</dbReference>
<dbReference type="InterPro" id="IPR052174">
    <property type="entry name" value="Flavoredoxin"/>
</dbReference>
<dbReference type="InterPro" id="IPR002563">
    <property type="entry name" value="Flavin_Rdtase-like_dom"/>
</dbReference>
<proteinExistence type="inferred from homology"/>
<dbReference type="GO" id="GO:0010181">
    <property type="term" value="F:FMN binding"/>
    <property type="evidence" value="ECO:0007669"/>
    <property type="project" value="InterPro"/>
</dbReference>
<comment type="similarity">
    <text evidence="1">Belongs to the flavoredoxin family.</text>
</comment>